<dbReference type="PANTHER" id="PTHR30574">
    <property type="entry name" value="INNER MEMBRANE PROTEIN YEDE"/>
    <property type="match status" value="1"/>
</dbReference>
<evidence type="ECO:0000313" key="11">
    <source>
        <dbReference type="Proteomes" id="UP000001192"/>
    </source>
</evidence>
<reference evidence="11" key="1">
    <citation type="journal article" date="2014" name="Stand. Genomic Sci.">
        <title>Complete genome sequence of Burkholderia phymatum STM815(T), a broad host range and efficient nitrogen-fixing symbiont of Mimosa species.</title>
        <authorList>
            <person name="Moulin L."/>
            <person name="Klonowska A."/>
            <person name="Caroline B."/>
            <person name="Booth K."/>
            <person name="Vriezen J.A."/>
            <person name="Melkonian R."/>
            <person name="James E.K."/>
            <person name="Young J.P."/>
            <person name="Bena G."/>
            <person name="Hauser L."/>
            <person name="Land M."/>
            <person name="Kyrpides N."/>
            <person name="Bruce D."/>
            <person name="Chain P."/>
            <person name="Copeland A."/>
            <person name="Pitluck S."/>
            <person name="Woyke T."/>
            <person name="Lizotte-Waniewski M."/>
            <person name="Bristow J."/>
            <person name="Riley M."/>
        </authorList>
    </citation>
    <scope>NUCLEOTIDE SEQUENCE [LARGE SCALE GENOMIC DNA]</scope>
    <source>
        <strain evidence="11">DSM 17167 / CIP 108236 / LMG 21445 / STM815</strain>
        <plasmid evidence="11">Plasmid pBPHY01</plasmid>
    </source>
</reference>
<feature type="transmembrane region" description="Helical" evidence="9">
    <location>
        <begin position="67"/>
        <end position="87"/>
    </location>
</feature>
<protein>
    <recommendedName>
        <fullName evidence="12">Sulphur transport domain-containing protein</fullName>
    </recommendedName>
</protein>
<keyword evidence="5 9" id="KW-0812">Transmembrane</keyword>
<feature type="transmembrane region" description="Helical" evidence="9">
    <location>
        <begin position="99"/>
        <end position="116"/>
    </location>
</feature>
<dbReference type="InterPro" id="IPR007272">
    <property type="entry name" value="Sulf_transp_TsuA/YedE"/>
</dbReference>
<keyword evidence="6 9" id="KW-1133">Transmembrane helix</keyword>
<keyword evidence="3" id="KW-1003">Cell membrane</keyword>
<dbReference type="PANTHER" id="PTHR30574:SF1">
    <property type="entry name" value="SULPHUR TRANSPORT DOMAIN-CONTAINING PROTEIN"/>
    <property type="match status" value="1"/>
</dbReference>
<proteinExistence type="inferred from homology"/>
<evidence type="ECO:0000256" key="6">
    <source>
        <dbReference type="ARBA" id="ARBA00022989"/>
    </source>
</evidence>
<dbReference type="AlphaFoldDB" id="B2JV96"/>
<evidence type="ECO:0000256" key="2">
    <source>
        <dbReference type="ARBA" id="ARBA00022448"/>
    </source>
</evidence>
<evidence type="ECO:0000256" key="7">
    <source>
        <dbReference type="ARBA" id="ARBA00023136"/>
    </source>
</evidence>
<dbReference type="HOGENOM" id="CLU_122700_1_0_4"/>
<evidence type="ECO:0000256" key="5">
    <source>
        <dbReference type="ARBA" id="ARBA00022692"/>
    </source>
</evidence>
<comment type="subcellular location">
    <subcellularLocation>
        <location evidence="1">Cell inner membrane</location>
        <topology evidence="1">Multi-pass membrane protein</topology>
    </subcellularLocation>
</comment>
<feature type="transmembrane region" description="Helical" evidence="9">
    <location>
        <begin position="26"/>
        <end position="46"/>
    </location>
</feature>
<evidence type="ECO:0000256" key="8">
    <source>
        <dbReference type="ARBA" id="ARBA00035655"/>
    </source>
</evidence>
<keyword evidence="2" id="KW-0813">Transport</keyword>
<keyword evidence="4" id="KW-0997">Cell inner membrane</keyword>
<keyword evidence="11" id="KW-1185">Reference proteome</keyword>
<name>B2JV96_PARP8</name>
<evidence type="ECO:0000256" key="1">
    <source>
        <dbReference type="ARBA" id="ARBA00004429"/>
    </source>
</evidence>
<feature type="transmembrane region" description="Helical" evidence="9">
    <location>
        <begin position="136"/>
        <end position="157"/>
    </location>
</feature>
<evidence type="ECO:0000256" key="9">
    <source>
        <dbReference type="SAM" id="Phobius"/>
    </source>
</evidence>
<comment type="similarity">
    <text evidence="8">Belongs to the TsuA/YedE (TC 9.B.102) family.</text>
</comment>
<sequence>MRCIRFCAHHNPGGVVSIDMGNFTPVFSLAGGLVIGAAAAVLVLFNGRIAGISGILGGLLRASCDDAGWRVAFIAGLIAAPVLASLFGKPITLDIQAGWGEIVVAGFLVGIGTRYGSGCTSGHGVCGISRGSVRSLVATATFMGAGFLTVFVLRHLAGG</sequence>
<geneLocation type="plasmid" evidence="10 11">
    <name>pBPHY01</name>
</geneLocation>
<keyword evidence="7 9" id="KW-0472">Membrane</keyword>
<organism evidence="10 11">
    <name type="scientific">Paraburkholderia phymatum (strain DSM 17167 / CIP 108236 / LMG 21445 / STM815)</name>
    <name type="common">Burkholderia phymatum</name>
    <dbReference type="NCBI Taxonomy" id="391038"/>
    <lineage>
        <taxon>Bacteria</taxon>
        <taxon>Pseudomonadati</taxon>
        <taxon>Pseudomonadota</taxon>
        <taxon>Betaproteobacteria</taxon>
        <taxon>Burkholderiales</taxon>
        <taxon>Burkholderiaceae</taxon>
        <taxon>Paraburkholderia</taxon>
    </lineage>
</organism>
<keyword evidence="10" id="KW-0614">Plasmid</keyword>
<dbReference type="EMBL" id="CP001045">
    <property type="protein sequence ID" value="ACC74873.1"/>
    <property type="molecule type" value="Genomic_DNA"/>
</dbReference>
<dbReference type="Proteomes" id="UP000001192">
    <property type="component" value="Plasmid pBPHY01"/>
</dbReference>
<dbReference type="KEGG" id="bph:Bphy_5807"/>
<evidence type="ECO:0000256" key="4">
    <source>
        <dbReference type="ARBA" id="ARBA00022519"/>
    </source>
</evidence>
<dbReference type="GO" id="GO:0005886">
    <property type="term" value="C:plasma membrane"/>
    <property type="evidence" value="ECO:0007669"/>
    <property type="project" value="UniProtKB-SubCell"/>
</dbReference>
<gene>
    <name evidence="10" type="ordered locus">Bphy_5807</name>
</gene>
<accession>B2JV96</accession>
<evidence type="ECO:0000256" key="3">
    <source>
        <dbReference type="ARBA" id="ARBA00022475"/>
    </source>
</evidence>
<evidence type="ECO:0000313" key="10">
    <source>
        <dbReference type="EMBL" id="ACC74873.1"/>
    </source>
</evidence>
<evidence type="ECO:0008006" key="12">
    <source>
        <dbReference type="Google" id="ProtNLM"/>
    </source>
</evidence>